<dbReference type="PANTHER" id="PTHR30012:SF0">
    <property type="entry name" value="TYPE II SECRETION SYSTEM PROTEIN F-RELATED"/>
    <property type="match status" value="1"/>
</dbReference>
<keyword evidence="4 7" id="KW-0812">Transmembrane</keyword>
<evidence type="ECO:0000256" key="1">
    <source>
        <dbReference type="ARBA" id="ARBA00004651"/>
    </source>
</evidence>
<feature type="domain" description="Type II secretion system protein GspF" evidence="8">
    <location>
        <begin position="286"/>
        <end position="407"/>
    </location>
</feature>
<evidence type="ECO:0000259" key="8">
    <source>
        <dbReference type="Pfam" id="PF00482"/>
    </source>
</evidence>
<dbReference type="Proteomes" id="UP001501788">
    <property type="component" value="Unassembled WGS sequence"/>
</dbReference>
<evidence type="ECO:0000256" key="3">
    <source>
        <dbReference type="ARBA" id="ARBA00022475"/>
    </source>
</evidence>
<dbReference type="InterPro" id="IPR042094">
    <property type="entry name" value="T2SS_GspF_sf"/>
</dbReference>
<dbReference type="Gene3D" id="1.20.81.30">
    <property type="entry name" value="Type II secretion system (T2SS), domain F"/>
    <property type="match status" value="2"/>
</dbReference>
<feature type="transmembrane region" description="Helical" evidence="7">
    <location>
        <begin position="180"/>
        <end position="203"/>
    </location>
</feature>
<proteinExistence type="inferred from homology"/>
<comment type="caution">
    <text evidence="9">The sequence shown here is derived from an EMBL/GenBank/DDBJ whole genome shotgun (WGS) entry which is preliminary data.</text>
</comment>
<evidence type="ECO:0000313" key="10">
    <source>
        <dbReference type="Proteomes" id="UP001501788"/>
    </source>
</evidence>
<evidence type="ECO:0000313" key="9">
    <source>
        <dbReference type="EMBL" id="GAA4418168.1"/>
    </source>
</evidence>
<keyword evidence="5 7" id="KW-1133">Transmembrane helix</keyword>
<protein>
    <submittedName>
        <fullName evidence="9">Type II secretion system F family protein</fullName>
    </submittedName>
</protein>
<dbReference type="RefSeq" id="WP_345060485.1">
    <property type="nucleotide sequence ID" value="NZ_BAABEX010000003.1"/>
</dbReference>
<feature type="domain" description="Type II secretion system protein GspF" evidence="8">
    <location>
        <begin position="78"/>
        <end position="204"/>
    </location>
</feature>
<dbReference type="InterPro" id="IPR018076">
    <property type="entry name" value="T2SS_GspF_dom"/>
</dbReference>
<feature type="transmembrane region" description="Helical" evidence="7">
    <location>
        <begin position="388"/>
        <end position="409"/>
    </location>
</feature>
<evidence type="ECO:0000256" key="6">
    <source>
        <dbReference type="ARBA" id="ARBA00023136"/>
    </source>
</evidence>
<dbReference type="Pfam" id="PF00482">
    <property type="entry name" value="T2SSF"/>
    <property type="match status" value="2"/>
</dbReference>
<dbReference type="EMBL" id="BAABEX010000003">
    <property type="protein sequence ID" value="GAA4418168.1"/>
    <property type="molecule type" value="Genomic_DNA"/>
</dbReference>
<evidence type="ECO:0000256" key="2">
    <source>
        <dbReference type="ARBA" id="ARBA00005745"/>
    </source>
</evidence>
<organism evidence="9 10">
    <name type="scientific">Acidovorax lacteus</name>
    <dbReference type="NCBI Taxonomy" id="1924988"/>
    <lineage>
        <taxon>Bacteria</taxon>
        <taxon>Pseudomonadati</taxon>
        <taxon>Pseudomonadota</taxon>
        <taxon>Betaproteobacteria</taxon>
        <taxon>Burkholderiales</taxon>
        <taxon>Comamonadaceae</taxon>
        <taxon>Acidovorax</taxon>
    </lineage>
</organism>
<evidence type="ECO:0000256" key="5">
    <source>
        <dbReference type="ARBA" id="ARBA00022989"/>
    </source>
</evidence>
<evidence type="ECO:0000256" key="4">
    <source>
        <dbReference type="ARBA" id="ARBA00022692"/>
    </source>
</evidence>
<name>A0ABP8KYM0_9BURK</name>
<dbReference type="PRINTS" id="PR00812">
    <property type="entry name" value="BCTERIALGSPF"/>
</dbReference>
<accession>A0ABP8KYM0</accession>
<sequence length="421" mass="47340">MAAVHSYFYRVLLPHGAMQRGLLRLAVERELSVRLRLEAQTDGTVITLWRLPNWLAFVVDWLARLFRNRLRDEDLVGFLRDLGLMMGAGVPAMEALRTLIDEGEQGNQRAVAQLARHVRDDLNGGVGLTESFNRHPDVFPETVRNLVAIGEQSGTMDRMLREAAEHVERMIHIRRDIRTALIYPAFVFATILGVAFFWIYYVVPNMARLFKQLQAKLPPITVALVDFADLVTTHLPWLTLAVVLLVIVAVVAFRQSERVQLVTYSVMHRVPIIRNLLTCSGMAHITEHLAILVRAGLDLMASLHTLSRATKDRYYRVRLEQVAAAVGRGESVAQSMRRVGGFPAMAVRMVAVGEEAGSLDEQLQHLANEYRKRLDVLVRSLAEIFKPVIILIAGGMFIFLIVALLLPIYDLVRQTVAQSLG</sequence>
<dbReference type="PANTHER" id="PTHR30012">
    <property type="entry name" value="GENERAL SECRETION PATHWAY PROTEIN"/>
    <property type="match status" value="1"/>
</dbReference>
<dbReference type="InterPro" id="IPR003004">
    <property type="entry name" value="GspF/PilC"/>
</dbReference>
<keyword evidence="10" id="KW-1185">Reference proteome</keyword>
<comment type="similarity">
    <text evidence="2">Belongs to the GSP F family.</text>
</comment>
<feature type="transmembrane region" description="Helical" evidence="7">
    <location>
        <begin position="234"/>
        <end position="253"/>
    </location>
</feature>
<gene>
    <name evidence="9" type="ORF">GCM10023090_02750</name>
</gene>
<keyword evidence="6 7" id="KW-0472">Membrane</keyword>
<reference evidence="10" key="1">
    <citation type="journal article" date="2019" name="Int. J. Syst. Evol. Microbiol.">
        <title>The Global Catalogue of Microorganisms (GCM) 10K type strain sequencing project: providing services to taxonomists for standard genome sequencing and annotation.</title>
        <authorList>
            <consortium name="The Broad Institute Genomics Platform"/>
            <consortium name="The Broad Institute Genome Sequencing Center for Infectious Disease"/>
            <person name="Wu L."/>
            <person name="Ma J."/>
        </authorList>
    </citation>
    <scope>NUCLEOTIDE SEQUENCE [LARGE SCALE GENOMIC DNA]</scope>
    <source>
        <strain evidence="10">JCM 31890</strain>
    </source>
</reference>
<evidence type="ECO:0000256" key="7">
    <source>
        <dbReference type="SAM" id="Phobius"/>
    </source>
</evidence>
<keyword evidence="3" id="KW-1003">Cell membrane</keyword>
<comment type="subcellular location">
    <subcellularLocation>
        <location evidence="1">Cell membrane</location>
        <topology evidence="1">Multi-pass membrane protein</topology>
    </subcellularLocation>
</comment>